<dbReference type="OrthoDB" id="5524440at2"/>
<dbReference type="InterPro" id="IPR038444">
    <property type="entry name" value="DUF465_sf"/>
</dbReference>
<gene>
    <name evidence="1" type="ORF">SAMN02745165_00260</name>
</gene>
<name>A0A1M6BQ19_MALRU</name>
<evidence type="ECO:0000313" key="1">
    <source>
        <dbReference type="EMBL" id="SHI50809.1"/>
    </source>
</evidence>
<protein>
    <recommendedName>
        <fullName evidence="3">DUF465 domain-containing protein</fullName>
    </recommendedName>
</protein>
<dbReference type="RefSeq" id="WP_072904938.1">
    <property type="nucleotide sequence ID" value="NZ_FQZT01000001.1"/>
</dbReference>
<dbReference type="STRING" id="1122189.SAMN02745165_00260"/>
<dbReference type="Gene3D" id="6.10.280.50">
    <property type="match status" value="1"/>
</dbReference>
<organism evidence="1 2">
    <name type="scientific">Malonomonas rubra DSM 5091</name>
    <dbReference type="NCBI Taxonomy" id="1122189"/>
    <lineage>
        <taxon>Bacteria</taxon>
        <taxon>Pseudomonadati</taxon>
        <taxon>Thermodesulfobacteriota</taxon>
        <taxon>Desulfuromonadia</taxon>
        <taxon>Desulfuromonadales</taxon>
        <taxon>Geopsychrobacteraceae</taxon>
        <taxon>Malonomonas</taxon>
    </lineage>
</organism>
<evidence type="ECO:0008006" key="3">
    <source>
        <dbReference type="Google" id="ProtNLM"/>
    </source>
</evidence>
<dbReference type="Proteomes" id="UP000184171">
    <property type="component" value="Unassembled WGS sequence"/>
</dbReference>
<accession>A0A1M6BQ19</accession>
<dbReference type="EMBL" id="FQZT01000001">
    <property type="protein sequence ID" value="SHI50809.1"/>
    <property type="molecule type" value="Genomic_DNA"/>
</dbReference>
<proteinExistence type="predicted"/>
<reference evidence="1 2" key="1">
    <citation type="submission" date="2016-11" db="EMBL/GenBank/DDBJ databases">
        <authorList>
            <person name="Jaros S."/>
            <person name="Januszkiewicz K."/>
            <person name="Wedrychowicz H."/>
        </authorList>
    </citation>
    <scope>NUCLEOTIDE SEQUENCE [LARGE SCALE GENOMIC DNA]</scope>
    <source>
        <strain evidence="1 2">DSM 5091</strain>
    </source>
</reference>
<keyword evidence="2" id="KW-1185">Reference proteome</keyword>
<dbReference type="AlphaFoldDB" id="A0A1M6BQ19"/>
<evidence type="ECO:0000313" key="2">
    <source>
        <dbReference type="Proteomes" id="UP000184171"/>
    </source>
</evidence>
<sequence length="72" mass="8554">MDIDQNVLQTLLDSNPRFRMLYEEHILFEKQLSEYEKKGYLSPQEELEKNKVKKMKLAGKDAMEKILHTARA</sequence>